<evidence type="ECO:0000256" key="2">
    <source>
        <dbReference type="ARBA" id="ARBA00012135"/>
    </source>
</evidence>
<dbReference type="GO" id="GO:0008902">
    <property type="term" value="F:hydroxymethylpyrimidine kinase activity"/>
    <property type="evidence" value="ECO:0007669"/>
    <property type="project" value="UniProtKB-EC"/>
</dbReference>
<proteinExistence type="predicted"/>
<dbReference type="Pfam" id="PF08543">
    <property type="entry name" value="Phos_pyr_kin"/>
    <property type="match status" value="1"/>
</dbReference>
<dbReference type="OrthoDB" id="9810880at2"/>
<protein>
    <recommendedName>
        <fullName evidence="2">hydroxymethylpyrimidine kinase</fullName>
        <ecNumber evidence="2">2.7.1.49</ecNumber>
    </recommendedName>
</protein>
<accession>E4TIR8</accession>
<comment type="pathway">
    <text evidence="1">Cofactor biosynthesis; thiamine diphosphate biosynthesis.</text>
</comment>
<evidence type="ECO:0000259" key="7">
    <source>
        <dbReference type="Pfam" id="PF08543"/>
    </source>
</evidence>
<dbReference type="STRING" id="768670.Calni_0108"/>
<dbReference type="PANTHER" id="PTHR20858">
    <property type="entry name" value="PHOSPHOMETHYLPYRIMIDINE KINASE"/>
    <property type="match status" value="1"/>
</dbReference>
<reference key="1">
    <citation type="submission" date="2010-11" db="EMBL/GenBank/DDBJ databases">
        <title>The complete genome of chromosome of Calditerrivibrio nitroreducens DSM 19672.</title>
        <authorList>
            <consortium name="US DOE Joint Genome Institute (JGI-PGF)"/>
            <person name="Lucas S."/>
            <person name="Copeland A."/>
            <person name="Lapidus A."/>
            <person name="Bruce D."/>
            <person name="Goodwin L."/>
            <person name="Pitluck S."/>
            <person name="Kyrpides N."/>
            <person name="Mavromatis K."/>
            <person name="Ivanova N."/>
            <person name="Mikhailova N."/>
            <person name="Zeytun A."/>
            <person name="Brettin T."/>
            <person name="Detter J.C."/>
            <person name="Tapia R."/>
            <person name="Han C."/>
            <person name="Land M."/>
            <person name="Hauser L."/>
            <person name="Markowitz V."/>
            <person name="Cheng J.-F."/>
            <person name="Hugenholtz P."/>
            <person name="Woyke T."/>
            <person name="Wu D."/>
            <person name="Spring S."/>
            <person name="Schroeder M."/>
            <person name="Brambilla E."/>
            <person name="Klenk H.-P."/>
            <person name="Eisen J.A."/>
        </authorList>
    </citation>
    <scope>NUCLEOTIDE SEQUENCE [LARGE SCALE GENOMIC DNA]</scope>
    <source>
        <strain>DSM 19672</strain>
    </source>
</reference>
<keyword evidence="9" id="KW-1185">Reference proteome</keyword>
<dbReference type="AlphaFoldDB" id="E4TIR8"/>
<dbReference type="Proteomes" id="UP000007039">
    <property type="component" value="Chromosome"/>
</dbReference>
<evidence type="ECO:0000256" key="6">
    <source>
        <dbReference type="ARBA" id="ARBA00022840"/>
    </source>
</evidence>
<dbReference type="InterPro" id="IPR013749">
    <property type="entry name" value="PM/HMP-P_kinase-1"/>
</dbReference>
<dbReference type="GO" id="GO:0005524">
    <property type="term" value="F:ATP binding"/>
    <property type="evidence" value="ECO:0007669"/>
    <property type="project" value="UniProtKB-KW"/>
</dbReference>
<dbReference type="InterPro" id="IPR029056">
    <property type="entry name" value="Ribokinase-like"/>
</dbReference>
<dbReference type="GO" id="GO:0005829">
    <property type="term" value="C:cytosol"/>
    <property type="evidence" value="ECO:0007669"/>
    <property type="project" value="TreeGrafter"/>
</dbReference>
<dbReference type="SUPFAM" id="SSF53613">
    <property type="entry name" value="Ribokinase-like"/>
    <property type="match status" value="1"/>
</dbReference>
<reference evidence="8 9" key="2">
    <citation type="journal article" date="2011" name="Stand. Genomic Sci.">
        <title>Complete genome sequence of Calditerrivibrio nitroreducens type strain (Yu37-1).</title>
        <authorList>
            <person name="Pitluck S."/>
            <person name="Sikorski J."/>
            <person name="Zeytun A."/>
            <person name="Lapidus A."/>
            <person name="Nolan M."/>
            <person name="Lucas S."/>
            <person name="Hammon N."/>
            <person name="Deshpande S."/>
            <person name="Cheng J.F."/>
            <person name="Tapia R."/>
            <person name="Han C."/>
            <person name="Goodwin L."/>
            <person name="Liolios K."/>
            <person name="Pagani I."/>
            <person name="Ivanova N."/>
            <person name="Mavromatis K."/>
            <person name="Pati A."/>
            <person name="Chen A."/>
            <person name="Palaniappan K."/>
            <person name="Hauser L."/>
            <person name="Chang Y.J."/>
            <person name="Jeffries C.D."/>
            <person name="Detter J.C."/>
            <person name="Brambilla E."/>
            <person name="Djao O.D."/>
            <person name="Rohde M."/>
            <person name="Spring S."/>
            <person name="Goker M."/>
            <person name="Woyke T."/>
            <person name="Bristow J."/>
            <person name="Eisen J.A."/>
            <person name="Markowitz V."/>
            <person name="Hugenholtz P."/>
            <person name="Kyrpides N.C."/>
            <person name="Klenk H.P."/>
            <person name="Land M."/>
        </authorList>
    </citation>
    <scope>NUCLEOTIDE SEQUENCE [LARGE SCALE GENOMIC DNA]</scope>
    <source>
        <strain evidence="9">DSM 19672 / NBRC 101217 / Yu37-1</strain>
    </source>
</reference>
<evidence type="ECO:0000256" key="1">
    <source>
        <dbReference type="ARBA" id="ARBA00004948"/>
    </source>
</evidence>
<keyword evidence="3 8" id="KW-0808">Transferase</keyword>
<dbReference type="KEGG" id="cni:Calni_0108"/>
<dbReference type="GO" id="GO:0009228">
    <property type="term" value="P:thiamine biosynthetic process"/>
    <property type="evidence" value="ECO:0007669"/>
    <property type="project" value="InterPro"/>
</dbReference>
<organism evidence="8 9">
    <name type="scientific">Calditerrivibrio nitroreducens (strain DSM 19672 / NBRC 101217 / Yu37-1)</name>
    <dbReference type="NCBI Taxonomy" id="768670"/>
    <lineage>
        <taxon>Bacteria</taxon>
        <taxon>Pseudomonadati</taxon>
        <taxon>Deferribacterota</taxon>
        <taxon>Deferribacteres</taxon>
        <taxon>Deferribacterales</taxon>
        <taxon>Calditerrivibrionaceae</taxon>
    </lineage>
</organism>
<evidence type="ECO:0000256" key="3">
    <source>
        <dbReference type="ARBA" id="ARBA00022679"/>
    </source>
</evidence>
<keyword evidence="4" id="KW-0547">Nucleotide-binding</keyword>
<dbReference type="GO" id="GO:0008972">
    <property type="term" value="F:phosphomethylpyrimidine kinase activity"/>
    <property type="evidence" value="ECO:0007669"/>
    <property type="project" value="InterPro"/>
</dbReference>
<dbReference type="FunFam" id="3.40.1190.20:FF:000003">
    <property type="entry name" value="Phosphomethylpyrimidine kinase ThiD"/>
    <property type="match status" value="1"/>
</dbReference>
<dbReference type="RefSeq" id="WP_013450240.1">
    <property type="nucleotide sequence ID" value="NC_014758.1"/>
</dbReference>
<feature type="domain" description="Pyridoxamine kinase/Phosphomethylpyrimidine kinase" evidence="7">
    <location>
        <begin position="11"/>
        <end position="257"/>
    </location>
</feature>
<keyword evidence="5 8" id="KW-0418">Kinase</keyword>
<dbReference type="eggNOG" id="COG0351">
    <property type="taxonomic scope" value="Bacteria"/>
</dbReference>
<dbReference type="CDD" id="cd01169">
    <property type="entry name" value="HMPP_kinase"/>
    <property type="match status" value="1"/>
</dbReference>
<evidence type="ECO:0000256" key="4">
    <source>
        <dbReference type="ARBA" id="ARBA00022741"/>
    </source>
</evidence>
<name>E4TIR8_CALNY</name>
<dbReference type="NCBIfam" id="TIGR00097">
    <property type="entry name" value="HMP-P_kinase"/>
    <property type="match status" value="1"/>
</dbReference>
<evidence type="ECO:0000313" key="8">
    <source>
        <dbReference type="EMBL" id="ADR18023.1"/>
    </source>
</evidence>
<keyword evidence="6" id="KW-0067">ATP-binding</keyword>
<evidence type="ECO:0000313" key="9">
    <source>
        <dbReference type="Proteomes" id="UP000007039"/>
    </source>
</evidence>
<dbReference type="InterPro" id="IPR004399">
    <property type="entry name" value="HMP/HMP-P_kinase_dom"/>
</dbReference>
<dbReference type="PANTHER" id="PTHR20858:SF17">
    <property type="entry name" value="HYDROXYMETHYLPYRIMIDINE_PHOSPHOMETHYLPYRIMIDINE KINASE THI20-RELATED"/>
    <property type="match status" value="1"/>
</dbReference>
<evidence type="ECO:0000256" key="5">
    <source>
        <dbReference type="ARBA" id="ARBA00022777"/>
    </source>
</evidence>
<dbReference type="HOGENOM" id="CLU_020520_0_1_0"/>
<dbReference type="Gene3D" id="3.40.1190.20">
    <property type="match status" value="1"/>
</dbReference>
<gene>
    <name evidence="8" type="ordered locus">Calni_0108</name>
</gene>
<dbReference type="EC" id="2.7.1.49" evidence="2"/>
<sequence>MIQVLTIAGSDSGAGAGIQADLKAISANGAYGLTAITSITAQNTLGVTDIFDLPLSIIYSQIDSIFNDFDVSAVKTGMLSSSEIIEVVVDRMKKYAVEKLVVDPVMVAKGGSKLLQDSAIDKLKNELIPLAYAITPNIEEAKVLLGIGKIETLEDMKSAAVELKKLGCKNVLLKGGHLDGEYTYDVAYDGEDLEVFSMQRIDTKNTHGTGCTMASTLAVNIAKGYDFFTSVLLAKSYVYNAILHAADMNIGRGHGPLKHFFLF</sequence>
<dbReference type="EMBL" id="CP002347">
    <property type="protein sequence ID" value="ADR18023.1"/>
    <property type="molecule type" value="Genomic_DNA"/>
</dbReference>